<reference evidence="3 4" key="1">
    <citation type="submission" date="2015-11" db="EMBL/GenBank/DDBJ databases">
        <title>Genomic analysis of 38 Legionella species identifies large and diverse effector repertoires.</title>
        <authorList>
            <person name="Burstein D."/>
            <person name="Amaro F."/>
            <person name="Zusman T."/>
            <person name="Lifshitz Z."/>
            <person name="Cohen O."/>
            <person name="Gilbert J.A."/>
            <person name="Pupko T."/>
            <person name="Shuman H.A."/>
            <person name="Segal G."/>
        </authorList>
    </citation>
    <scope>NUCLEOTIDE SEQUENCE [LARGE SCALE GENOMIC DNA]</scope>
    <source>
        <strain evidence="3 4">ATCC 700990</strain>
    </source>
</reference>
<keyword evidence="2" id="KW-0472">Membrane</keyword>
<dbReference type="GO" id="GO:0009279">
    <property type="term" value="C:cell outer membrane"/>
    <property type="evidence" value="ECO:0007669"/>
    <property type="project" value="UniProtKB-SubCell"/>
</dbReference>
<evidence type="ECO:0000256" key="1">
    <source>
        <dbReference type="ARBA" id="ARBA00007613"/>
    </source>
</evidence>
<comment type="caution">
    <text evidence="3">The sequence shown here is derived from an EMBL/GenBank/DDBJ whole genome shotgun (WGS) entry which is preliminary data.</text>
</comment>
<proteinExistence type="inferred from homology"/>
<keyword evidence="2" id="KW-0564">Palmitate</keyword>
<dbReference type="NCBIfam" id="TIGR01845">
    <property type="entry name" value="outer_NodT"/>
    <property type="match status" value="1"/>
</dbReference>
<dbReference type="OrthoDB" id="9770517at2"/>
<dbReference type="Gene3D" id="2.20.200.10">
    <property type="entry name" value="Outer membrane efflux proteins (OEP)"/>
    <property type="match status" value="1"/>
</dbReference>
<dbReference type="PANTHER" id="PTHR30203">
    <property type="entry name" value="OUTER MEMBRANE CATION EFFLUX PROTEIN"/>
    <property type="match status" value="1"/>
</dbReference>
<evidence type="ECO:0000256" key="2">
    <source>
        <dbReference type="RuleBase" id="RU362097"/>
    </source>
</evidence>
<dbReference type="STRING" id="1212489.Ldro_2776"/>
<evidence type="ECO:0000313" key="3">
    <source>
        <dbReference type="EMBL" id="KTC84612.1"/>
    </source>
</evidence>
<dbReference type="RefSeq" id="WP_131764290.1">
    <property type="nucleotide sequence ID" value="NZ_CAAAIU010000004.1"/>
</dbReference>
<sequence>MMSVMGKFSTLIISLLLASCVVGPNYVRPGVKLSDKFKEAKGKAFKPEQPPDGWKIASPCDDIKRGEWWTIFHDPTLNRLEDELNHCNLNIMNAWANYSQSLAIVDEARASFFPNLIGTFNLFRQKFGGGGTSFFTTSGVSTTTGTAASSAVSKSVTVTTYSTFLAANWEPDIWGQVRRTVEGDAATAQSNQALLAATRLSAQGSLAQYYFELRALDTDQKLLNDTVIGYKKALQLTRNQYAVGVASRADIVQAQSQLETAQAQAINNGILRGQYEHAIAVLIGRPPANFSLAFNPLRTPPPTIPVTVPSVWLERRPDVAQAERLMQQANAQVGIAIAAYFPTLDLTANISAAGRSLHQLFTHPSVGWSAGLQLAETIFDGGLRDATVRAAKAGYNAQVAAYRQAILTALQDVEDNLIALRLLKEQSVAQNAAAASAKKALQLVFNQYKSGIVPYSSIIVAQITAYNAQKAAYDVVGLQMTAAVGLVKALGGGWSTKDICPIRIYPRVIPDELIRPALVVPG</sequence>
<dbReference type="AlphaFoldDB" id="A0A0W0SMU1"/>
<evidence type="ECO:0000313" key="4">
    <source>
        <dbReference type="Proteomes" id="UP000054736"/>
    </source>
</evidence>
<dbReference type="Pfam" id="PF02321">
    <property type="entry name" value="OEP"/>
    <property type="match status" value="2"/>
</dbReference>
<dbReference type="InterPro" id="IPR003423">
    <property type="entry name" value="OMP_efflux"/>
</dbReference>
<dbReference type="EMBL" id="LNXY01000031">
    <property type="protein sequence ID" value="KTC84612.1"/>
    <property type="molecule type" value="Genomic_DNA"/>
</dbReference>
<keyword evidence="2" id="KW-1134">Transmembrane beta strand</keyword>
<dbReference type="Gene3D" id="1.20.1600.10">
    <property type="entry name" value="Outer membrane efflux proteins (OEP)"/>
    <property type="match status" value="1"/>
</dbReference>
<dbReference type="PROSITE" id="PS51257">
    <property type="entry name" value="PROKAR_LIPOPROTEIN"/>
    <property type="match status" value="1"/>
</dbReference>
<keyword evidence="2" id="KW-0812">Transmembrane</keyword>
<gene>
    <name evidence="3" type="ORF">Ldro_2776</name>
</gene>
<comment type="subcellular location">
    <subcellularLocation>
        <location evidence="2">Cell outer membrane</location>
        <topology evidence="2">Lipid-anchor</topology>
    </subcellularLocation>
</comment>
<protein>
    <submittedName>
        <fullName evidence="3">Outer membrane efflux protein</fullName>
    </submittedName>
</protein>
<dbReference type="SUPFAM" id="SSF56954">
    <property type="entry name" value="Outer membrane efflux proteins (OEP)"/>
    <property type="match status" value="1"/>
</dbReference>
<dbReference type="Proteomes" id="UP000054736">
    <property type="component" value="Unassembled WGS sequence"/>
</dbReference>
<keyword evidence="2" id="KW-0449">Lipoprotein</keyword>
<name>A0A0W0SMU1_9GAMM</name>
<organism evidence="3 4">
    <name type="scientific">Legionella drozanskii LLAP-1</name>
    <dbReference type="NCBI Taxonomy" id="1212489"/>
    <lineage>
        <taxon>Bacteria</taxon>
        <taxon>Pseudomonadati</taxon>
        <taxon>Pseudomonadota</taxon>
        <taxon>Gammaproteobacteria</taxon>
        <taxon>Legionellales</taxon>
        <taxon>Legionellaceae</taxon>
        <taxon>Legionella</taxon>
    </lineage>
</organism>
<accession>A0A0W0SMU1</accession>
<dbReference type="InterPro" id="IPR010131">
    <property type="entry name" value="MdtP/NodT-like"/>
</dbReference>
<keyword evidence="4" id="KW-1185">Reference proteome</keyword>
<dbReference type="PANTHER" id="PTHR30203:SF33">
    <property type="entry name" value="BLR4455 PROTEIN"/>
    <property type="match status" value="1"/>
</dbReference>
<dbReference type="PATRIC" id="fig|1212489.4.peg.2929"/>
<dbReference type="GO" id="GO:0015562">
    <property type="term" value="F:efflux transmembrane transporter activity"/>
    <property type="evidence" value="ECO:0007669"/>
    <property type="project" value="InterPro"/>
</dbReference>
<comment type="similarity">
    <text evidence="1 2">Belongs to the outer membrane factor (OMF) (TC 1.B.17) family.</text>
</comment>